<accession>A0A0D9WXC1</accession>
<sequence>MAMEMNEPAEDEDGGGLPDLNEAQPDLEEDGRVNVVFGVAGEQQQIHPAKSM</sequence>
<dbReference type="Gramene" id="LPERR07G07760.1">
    <property type="protein sequence ID" value="LPERR07G07760.1"/>
    <property type="gene ID" value="LPERR07G07760"/>
</dbReference>
<keyword evidence="3" id="KW-1185">Reference proteome</keyword>
<feature type="region of interest" description="Disordered" evidence="1">
    <location>
        <begin position="1"/>
        <end position="32"/>
    </location>
</feature>
<evidence type="ECO:0000313" key="3">
    <source>
        <dbReference type="Proteomes" id="UP000032180"/>
    </source>
</evidence>
<proteinExistence type="predicted"/>
<dbReference type="Proteomes" id="UP000032180">
    <property type="component" value="Chromosome 7"/>
</dbReference>
<reference evidence="2 3" key="1">
    <citation type="submission" date="2012-08" db="EMBL/GenBank/DDBJ databases">
        <title>Oryza genome evolution.</title>
        <authorList>
            <person name="Wing R.A."/>
        </authorList>
    </citation>
    <scope>NUCLEOTIDE SEQUENCE</scope>
</reference>
<evidence type="ECO:0000313" key="2">
    <source>
        <dbReference type="EnsemblPlants" id="LPERR07G07760.1"/>
    </source>
</evidence>
<organism evidence="2 3">
    <name type="scientific">Leersia perrieri</name>
    <dbReference type="NCBI Taxonomy" id="77586"/>
    <lineage>
        <taxon>Eukaryota</taxon>
        <taxon>Viridiplantae</taxon>
        <taxon>Streptophyta</taxon>
        <taxon>Embryophyta</taxon>
        <taxon>Tracheophyta</taxon>
        <taxon>Spermatophyta</taxon>
        <taxon>Magnoliopsida</taxon>
        <taxon>Liliopsida</taxon>
        <taxon>Poales</taxon>
        <taxon>Poaceae</taxon>
        <taxon>BOP clade</taxon>
        <taxon>Oryzoideae</taxon>
        <taxon>Oryzeae</taxon>
        <taxon>Oryzinae</taxon>
        <taxon>Leersia</taxon>
    </lineage>
</organism>
<dbReference type="AlphaFoldDB" id="A0A0D9WXC1"/>
<dbReference type="EnsemblPlants" id="LPERR07G07760.1">
    <property type="protein sequence ID" value="LPERR07G07760.1"/>
    <property type="gene ID" value="LPERR07G07760"/>
</dbReference>
<evidence type="ECO:0000256" key="1">
    <source>
        <dbReference type="SAM" id="MobiDB-lite"/>
    </source>
</evidence>
<protein>
    <submittedName>
        <fullName evidence="2">Uncharacterized protein</fullName>
    </submittedName>
</protein>
<reference evidence="3" key="2">
    <citation type="submission" date="2013-12" db="EMBL/GenBank/DDBJ databases">
        <authorList>
            <person name="Yu Y."/>
            <person name="Lee S."/>
            <person name="de Baynast K."/>
            <person name="Wissotski M."/>
            <person name="Liu L."/>
            <person name="Talag J."/>
            <person name="Goicoechea J."/>
            <person name="Angelova A."/>
            <person name="Jetty R."/>
            <person name="Kudrna D."/>
            <person name="Golser W."/>
            <person name="Rivera L."/>
            <person name="Zhang J."/>
            <person name="Wing R."/>
        </authorList>
    </citation>
    <scope>NUCLEOTIDE SEQUENCE</scope>
</reference>
<name>A0A0D9WXC1_9ORYZ</name>
<dbReference type="HOGENOM" id="CLU_3090117_0_0_1"/>
<reference evidence="2" key="3">
    <citation type="submission" date="2015-04" db="UniProtKB">
        <authorList>
            <consortium name="EnsemblPlants"/>
        </authorList>
    </citation>
    <scope>IDENTIFICATION</scope>
</reference>